<protein>
    <recommendedName>
        <fullName evidence="1">DUF6973 domain-containing protein</fullName>
    </recommendedName>
</protein>
<dbReference type="Proteomes" id="UP000707731">
    <property type="component" value="Unassembled WGS sequence"/>
</dbReference>
<dbReference type="Pfam" id="PF22322">
    <property type="entry name" value="DUF6973"/>
    <property type="match status" value="1"/>
</dbReference>
<name>A0ABS0DBN3_9NOCA</name>
<evidence type="ECO:0000313" key="2">
    <source>
        <dbReference type="EMBL" id="MBF6355550.1"/>
    </source>
</evidence>
<dbReference type="InterPro" id="IPR054246">
    <property type="entry name" value="DUF6973"/>
</dbReference>
<evidence type="ECO:0000313" key="3">
    <source>
        <dbReference type="Proteomes" id="UP000707731"/>
    </source>
</evidence>
<gene>
    <name evidence="2" type="ORF">IU449_13520</name>
</gene>
<sequence>MTDETPFRISIVREWTISPAERLPTELGSLADTIETDVEAANRDVQNSRDYFDSAAGDAMRARFETERRHALATVDAIDSMKAPIQQVASIFRTAKSTVIDTIRLIEASEYELFYTDDGQVLSKKSVMDWMDDSLLTGITKAYAVERTRRGFQSALQGALNDIWTADLEYNAKINLVLEELPQQVREALITTPSDPELARILQEYQVSASDTTVVFPSGALLDMIRTFKPDIEPKAMTQEEALALIQLAGTPPEGVYNLKKFYDIQDEATLAAETAFPNLSFDENKFSLADGHSDAFRHMYWNARMTQEFGPEWTSTFAGAHEMIGSNPAAREAMDLYNNEVGRSIGAQSMDASPEELQQKILAAINDNKAIVIQDTPDGGQIALSNTVIPGGNTILPGADIPMPKGN</sequence>
<dbReference type="RefSeq" id="WP_195002118.1">
    <property type="nucleotide sequence ID" value="NZ_JADLQN010000001.1"/>
</dbReference>
<proteinExistence type="predicted"/>
<feature type="domain" description="DUF6973" evidence="1">
    <location>
        <begin position="259"/>
        <end position="369"/>
    </location>
</feature>
<dbReference type="Gene3D" id="1.10.287.1060">
    <property type="entry name" value="ESAT-6-like"/>
    <property type="match status" value="1"/>
</dbReference>
<reference evidence="2 3" key="1">
    <citation type="submission" date="2020-10" db="EMBL/GenBank/DDBJ databases">
        <title>Identification of Nocardia species via Next-generation sequencing and recognition of intraspecies genetic diversity.</title>
        <authorList>
            <person name="Li P."/>
            <person name="Li P."/>
            <person name="Lu B."/>
        </authorList>
    </citation>
    <scope>NUCLEOTIDE SEQUENCE [LARGE SCALE GENOMIC DNA]</scope>
    <source>
        <strain evidence="2 3">BJ06-0143</strain>
    </source>
</reference>
<dbReference type="EMBL" id="JADLQN010000001">
    <property type="protein sequence ID" value="MBF6355550.1"/>
    <property type="molecule type" value="Genomic_DNA"/>
</dbReference>
<comment type="caution">
    <text evidence="2">The sequence shown here is derived from an EMBL/GenBank/DDBJ whole genome shotgun (WGS) entry which is preliminary data.</text>
</comment>
<keyword evidence="3" id="KW-1185">Reference proteome</keyword>
<accession>A0ABS0DBN3</accession>
<evidence type="ECO:0000259" key="1">
    <source>
        <dbReference type="Pfam" id="PF22322"/>
    </source>
</evidence>
<organism evidence="2 3">
    <name type="scientific">Nocardia higoensis</name>
    <dbReference type="NCBI Taxonomy" id="228599"/>
    <lineage>
        <taxon>Bacteria</taxon>
        <taxon>Bacillati</taxon>
        <taxon>Actinomycetota</taxon>
        <taxon>Actinomycetes</taxon>
        <taxon>Mycobacteriales</taxon>
        <taxon>Nocardiaceae</taxon>
        <taxon>Nocardia</taxon>
    </lineage>
</organism>